<sequence length="165" mass="18476">MHDPKAAPKVFLELPRVADNIKRNKNGEFWVALNSGRLGTITNGAPDPIGMKFNEEAKVLKTLERKGAPTFISIDETMTNGGTPRHSSNVEGANNAQGFRSMASQPVHYFSKHDTIKLGEHNFLLWKRQILLILEWYDLDRFILGTTPVPPTHISGYDGQYVDNS</sequence>
<dbReference type="EMBL" id="JABEZW010000007">
    <property type="protein sequence ID" value="MBA0771199.1"/>
    <property type="molecule type" value="Genomic_DNA"/>
</dbReference>
<name>A0A7J9EDU4_9ROSI</name>
<organism evidence="1 2">
    <name type="scientific">Gossypium trilobum</name>
    <dbReference type="NCBI Taxonomy" id="34281"/>
    <lineage>
        <taxon>Eukaryota</taxon>
        <taxon>Viridiplantae</taxon>
        <taxon>Streptophyta</taxon>
        <taxon>Embryophyta</taxon>
        <taxon>Tracheophyta</taxon>
        <taxon>Spermatophyta</taxon>
        <taxon>Magnoliopsida</taxon>
        <taxon>eudicotyledons</taxon>
        <taxon>Gunneridae</taxon>
        <taxon>Pentapetalae</taxon>
        <taxon>rosids</taxon>
        <taxon>malvids</taxon>
        <taxon>Malvales</taxon>
        <taxon>Malvaceae</taxon>
        <taxon>Malvoideae</taxon>
        <taxon>Gossypium</taxon>
    </lineage>
</organism>
<evidence type="ECO:0000313" key="2">
    <source>
        <dbReference type="Proteomes" id="UP000593568"/>
    </source>
</evidence>
<comment type="caution">
    <text evidence="1">The sequence shown here is derived from an EMBL/GenBank/DDBJ whole genome shotgun (WGS) entry which is preliminary data.</text>
</comment>
<evidence type="ECO:0000313" key="1">
    <source>
        <dbReference type="EMBL" id="MBA0771199.1"/>
    </source>
</evidence>
<proteinExistence type="predicted"/>
<accession>A0A7J9EDU4</accession>
<gene>
    <name evidence="1" type="ORF">Gotri_019697</name>
</gene>
<dbReference type="InterPro" id="IPR011042">
    <property type="entry name" value="6-blade_b-propeller_TolB-like"/>
</dbReference>
<protein>
    <submittedName>
        <fullName evidence="1">Uncharacterized protein</fullName>
    </submittedName>
</protein>
<dbReference type="AlphaFoldDB" id="A0A7J9EDU4"/>
<dbReference type="Gene3D" id="2.120.10.30">
    <property type="entry name" value="TolB, C-terminal domain"/>
    <property type="match status" value="1"/>
</dbReference>
<keyword evidence="2" id="KW-1185">Reference proteome</keyword>
<reference evidence="1 2" key="1">
    <citation type="journal article" date="2019" name="Genome Biol. Evol.">
        <title>Insights into the evolution of the New World diploid cottons (Gossypium, subgenus Houzingenia) based on genome sequencing.</title>
        <authorList>
            <person name="Grover C.E."/>
            <person name="Arick M.A. 2nd"/>
            <person name="Thrash A."/>
            <person name="Conover J.L."/>
            <person name="Sanders W.S."/>
            <person name="Peterson D.G."/>
            <person name="Frelichowski J.E."/>
            <person name="Scheffler J.A."/>
            <person name="Scheffler B.E."/>
            <person name="Wendel J.F."/>
        </authorList>
    </citation>
    <scope>NUCLEOTIDE SEQUENCE [LARGE SCALE GENOMIC DNA]</scope>
    <source>
        <strain evidence="1">8</strain>
        <tissue evidence="1">Leaf</tissue>
    </source>
</reference>
<dbReference type="Proteomes" id="UP000593568">
    <property type="component" value="Unassembled WGS sequence"/>
</dbReference>